<sequence>MKGFYLLFLKLDKGKRIKIGSLGEIYFKKGHYIYVGSAMCGEKRVFRHFSKKKKKRWHIDYLLDMAEIEGMLFIKGRKGEEVRIAGKLSEILEGIPGFGAGDSPLDSHLFYTEREPFFVLNKVFKDEYIK</sequence>
<dbReference type="Proteomes" id="UP000885847">
    <property type="component" value="Unassembled WGS sequence"/>
</dbReference>
<dbReference type="CDD" id="cd10441">
    <property type="entry name" value="GIY-YIG_COG1833"/>
    <property type="match status" value="1"/>
</dbReference>
<evidence type="ECO:0000313" key="1">
    <source>
        <dbReference type="EMBL" id="HDI82514.1"/>
    </source>
</evidence>
<dbReference type="AlphaFoldDB" id="A0A7C0ZC91"/>
<dbReference type="PANTHER" id="PTHR37460:SF1">
    <property type="entry name" value="ENDONUCLEASE III"/>
    <property type="match status" value="1"/>
</dbReference>
<dbReference type="PANTHER" id="PTHR37460">
    <property type="entry name" value="ENDONUCLEASE III"/>
    <property type="match status" value="1"/>
</dbReference>
<comment type="caution">
    <text evidence="1">The sequence shown here is derived from an EMBL/GenBank/DDBJ whole genome shotgun (WGS) entry which is preliminary data.</text>
</comment>
<dbReference type="Pfam" id="PF01986">
    <property type="entry name" value="DUF123"/>
    <property type="match status" value="1"/>
</dbReference>
<dbReference type="InterPro" id="IPR002837">
    <property type="entry name" value="DUF123"/>
</dbReference>
<dbReference type="EMBL" id="DQWE01000080">
    <property type="protein sequence ID" value="HDI82514.1"/>
    <property type="molecule type" value="Genomic_DNA"/>
</dbReference>
<protein>
    <submittedName>
        <fullName evidence="1">GIY-YIG nuclease family protein</fullName>
    </submittedName>
</protein>
<gene>
    <name evidence="1" type="ORF">ENF18_01825</name>
</gene>
<accession>A0A7C0ZC91</accession>
<name>A0A7C0ZC91_UNCW3</name>
<organism evidence="1">
    <name type="scientific">candidate division WOR-3 bacterium</name>
    <dbReference type="NCBI Taxonomy" id="2052148"/>
    <lineage>
        <taxon>Bacteria</taxon>
        <taxon>Bacteria division WOR-3</taxon>
    </lineage>
</organism>
<reference evidence="1" key="1">
    <citation type="journal article" date="2020" name="mSystems">
        <title>Genome- and Community-Level Interaction Insights into Carbon Utilization and Element Cycling Functions of Hydrothermarchaeota in Hydrothermal Sediment.</title>
        <authorList>
            <person name="Zhou Z."/>
            <person name="Liu Y."/>
            <person name="Xu W."/>
            <person name="Pan J."/>
            <person name="Luo Z.H."/>
            <person name="Li M."/>
        </authorList>
    </citation>
    <scope>NUCLEOTIDE SEQUENCE [LARGE SCALE GENOMIC DNA]</scope>
    <source>
        <strain evidence="1">HyVt-102</strain>
    </source>
</reference>
<proteinExistence type="predicted"/>